<dbReference type="AlphaFoldDB" id="A0AAN9XGB8"/>
<proteinExistence type="predicted"/>
<evidence type="ECO:0000313" key="1">
    <source>
        <dbReference type="EMBL" id="KAK7391116.1"/>
    </source>
</evidence>
<gene>
    <name evidence="1" type="ORF">VNO78_19492</name>
</gene>
<comment type="caution">
    <text evidence="1">The sequence shown here is derived from an EMBL/GenBank/DDBJ whole genome shotgun (WGS) entry which is preliminary data.</text>
</comment>
<accession>A0AAN9XGB8</accession>
<organism evidence="1 2">
    <name type="scientific">Psophocarpus tetragonolobus</name>
    <name type="common">Winged bean</name>
    <name type="synonym">Dolichos tetragonolobus</name>
    <dbReference type="NCBI Taxonomy" id="3891"/>
    <lineage>
        <taxon>Eukaryota</taxon>
        <taxon>Viridiplantae</taxon>
        <taxon>Streptophyta</taxon>
        <taxon>Embryophyta</taxon>
        <taxon>Tracheophyta</taxon>
        <taxon>Spermatophyta</taxon>
        <taxon>Magnoliopsida</taxon>
        <taxon>eudicotyledons</taxon>
        <taxon>Gunneridae</taxon>
        <taxon>Pentapetalae</taxon>
        <taxon>rosids</taxon>
        <taxon>fabids</taxon>
        <taxon>Fabales</taxon>
        <taxon>Fabaceae</taxon>
        <taxon>Papilionoideae</taxon>
        <taxon>50 kb inversion clade</taxon>
        <taxon>NPAAA clade</taxon>
        <taxon>indigoferoid/millettioid clade</taxon>
        <taxon>Phaseoleae</taxon>
        <taxon>Psophocarpus</taxon>
    </lineage>
</organism>
<evidence type="ECO:0000313" key="2">
    <source>
        <dbReference type="Proteomes" id="UP001386955"/>
    </source>
</evidence>
<reference evidence="1 2" key="1">
    <citation type="submission" date="2024-01" db="EMBL/GenBank/DDBJ databases">
        <title>The genomes of 5 underutilized Papilionoideae crops provide insights into root nodulation and disease resistanc.</title>
        <authorList>
            <person name="Jiang F."/>
        </authorList>
    </citation>
    <scope>NUCLEOTIDE SEQUENCE [LARGE SCALE GENOMIC DNA]</scope>
    <source>
        <strain evidence="1">DUOXIRENSHENG_FW03</strain>
        <tissue evidence="1">Leaves</tissue>
    </source>
</reference>
<dbReference type="EMBL" id="JAYMYS010000005">
    <property type="protein sequence ID" value="KAK7391116.1"/>
    <property type="molecule type" value="Genomic_DNA"/>
</dbReference>
<dbReference type="Proteomes" id="UP001386955">
    <property type="component" value="Unassembled WGS sequence"/>
</dbReference>
<protein>
    <submittedName>
        <fullName evidence="1">Uncharacterized protein</fullName>
    </submittedName>
</protein>
<keyword evidence="2" id="KW-1185">Reference proteome</keyword>
<sequence length="99" mass="11796">MSKPSLEKNGFICELGRRRDVGVVAGEKWRHLQTSKEKRCWNCRWRKMASVVNSEGEEVPKKLEKKSFIYKLRSLKEKCQSSRYRNRCPKEFQTVKEKS</sequence>
<name>A0AAN9XGB8_PSOTE</name>